<accession>A0A0V1MP76</accession>
<dbReference type="Proteomes" id="UP000054843">
    <property type="component" value="Unassembled WGS sequence"/>
</dbReference>
<protein>
    <submittedName>
        <fullName evidence="1">Uncharacterized protein</fullName>
    </submittedName>
</protein>
<keyword evidence="2" id="KW-1185">Reference proteome</keyword>
<reference evidence="1 2" key="1">
    <citation type="submission" date="2015-01" db="EMBL/GenBank/DDBJ databases">
        <title>Evolution of Trichinella species and genotypes.</title>
        <authorList>
            <person name="Korhonen P.K."/>
            <person name="Edoardo P."/>
            <person name="Giuseppe L.R."/>
            <person name="Gasser R.B."/>
        </authorList>
    </citation>
    <scope>NUCLEOTIDE SEQUENCE [LARGE SCALE GENOMIC DNA]</scope>
    <source>
        <strain evidence="1">ISS1980</strain>
    </source>
</reference>
<dbReference type="EMBL" id="JYDO01000065">
    <property type="protein sequence ID" value="KRZ73349.1"/>
    <property type="molecule type" value="Genomic_DNA"/>
</dbReference>
<evidence type="ECO:0000313" key="2">
    <source>
        <dbReference type="Proteomes" id="UP000054843"/>
    </source>
</evidence>
<proteinExistence type="predicted"/>
<organism evidence="1 2">
    <name type="scientific">Trichinella papuae</name>
    <dbReference type="NCBI Taxonomy" id="268474"/>
    <lineage>
        <taxon>Eukaryota</taxon>
        <taxon>Metazoa</taxon>
        <taxon>Ecdysozoa</taxon>
        <taxon>Nematoda</taxon>
        <taxon>Enoplea</taxon>
        <taxon>Dorylaimia</taxon>
        <taxon>Trichinellida</taxon>
        <taxon>Trichinellidae</taxon>
        <taxon>Trichinella</taxon>
    </lineage>
</organism>
<name>A0A0V1MP76_9BILA</name>
<dbReference type="AlphaFoldDB" id="A0A0V1MP76"/>
<evidence type="ECO:0000313" key="1">
    <source>
        <dbReference type="EMBL" id="KRZ73349.1"/>
    </source>
</evidence>
<comment type="caution">
    <text evidence="1">The sequence shown here is derived from an EMBL/GenBank/DDBJ whole genome shotgun (WGS) entry which is preliminary data.</text>
</comment>
<gene>
    <name evidence="1" type="ORF">T10_10308</name>
</gene>
<sequence>MLTRRKSVDKPLRDIGNRLLLAMPTHRNFPQSNQAATALAIMRATCTLNLYQAAVFELESLALQATALAVRQYPAQLLLK</sequence>